<dbReference type="GO" id="GO:0003723">
    <property type="term" value="F:RNA binding"/>
    <property type="evidence" value="ECO:0007669"/>
    <property type="project" value="InterPro"/>
</dbReference>
<evidence type="ECO:0000259" key="4">
    <source>
        <dbReference type="Pfam" id="PF00588"/>
    </source>
</evidence>
<evidence type="ECO:0000256" key="1">
    <source>
        <dbReference type="ARBA" id="ARBA00022603"/>
    </source>
</evidence>
<dbReference type="Gene3D" id="3.40.1280.10">
    <property type="match status" value="1"/>
</dbReference>
<dbReference type="AlphaFoldDB" id="L8H7G2"/>
<dbReference type="Proteomes" id="UP000011083">
    <property type="component" value="Unassembled WGS sequence"/>
</dbReference>
<dbReference type="Pfam" id="PF00588">
    <property type="entry name" value="SpoU_methylase"/>
    <property type="match status" value="1"/>
</dbReference>
<dbReference type="PANTHER" id="PTHR43191:SF7">
    <property type="entry name" value="OBP33PEP LIKE PROTEIN"/>
    <property type="match status" value="1"/>
</dbReference>
<dbReference type="VEuPathDB" id="AmoebaDB:ACA1_053920"/>
<dbReference type="OMA" id="MCAHEIA"/>
<feature type="domain" description="tRNA/rRNA methyltransferase SpoU type" evidence="4">
    <location>
        <begin position="190"/>
        <end position="354"/>
    </location>
</feature>
<dbReference type="EMBL" id="KB007909">
    <property type="protein sequence ID" value="ELR20648.1"/>
    <property type="molecule type" value="Genomic_DNA"/>
</dbReference>
<dbReference type="GO" id="GO:0006396">
    <property type="term" value="P:RNA processing"/>
    <property type="evidence" value="ECO:0007669"/>
    <property type="project" value="InterPro"/>
</dbReference>
<accession>L8H7G2</accession>
<feature type="region of interest" description="Disordered" evidence="3">
    <location>
        <begin position="1"/>
        <end position="49"/>
    </location>
</feature>
<dbReference type="PANTHER" id="PTHR43191">
    <property type="entry name" value="RRNA METHYLTRANSFERASE 3"/>
    <property type="match status" value="1"/>
</dbReference>
<dbReference type="OrthoDB" id="241340at2759"/>
<keyword evidence="6" id="KW-1185">Reference proteome</keyword>
<dbReference type="GeneID" id="14921516"/>
<evidence type="ECO:0000313" key="6">
    <source>
        <dbReference type="Proteomes" id="UP000011083"/>
    </source>
</evidence>
<dbReference type="InterPro" id="IPR029028">
    <property type="entry name" value="Alpha/beta_knot_MTases"/>
</dbReference>
<proteinExistence type="predicted"/>
<keyword evidence="1 5" id="KW-0489">Methyltransferase</keyword>
<dbReference type="GO" id="GO:0032259">
    <property type="term" value="P:methylation"/>
    <property type="evidence" value="ECO:0007669"/>
    <property type="project" value="UniProtKB-KW"/>
</dbReference>
<feature type="compositionally biased region" description="Low complexity" evidence="3">
    <location>
        <begin position="371"/>
        <end position="387"/>
    </location>
</feature>
<organism evidence="5 6">
    <name type="scientific">Acanthamoeba castellanii (strain ATCC 30010 / Neff)</name>
    <dbReference type="NCBI Taxonomy" id="1257118"/>
    <lineage>
        <taxon>Eukaryota</taxon>
        <taxon>Amoebozoa</taxon>
        <taxon>Discosea</taxon>
        <taxon>Longamoebia</taxon>
        <taxon>Centramoebida</taxon>
        <taxon>Acanthamoebidae</taxon>
        <taxon>Acanthamoeba</taxon>
    </lineage>
</organism>
<dbReference type="GO" id="GO:0008173">
    <property type="term" value="F:RNA methyltransferase activity"/>
    <property type="evidence" value="ECO:0007669"/>
    <property type="project" value="InterPro"/>
</dbReference>
<evidence type="ECO:0000313" key="5">
    <source>
        <dbReference type="EMBL" id="ELR20648.1"/>
    </source>
</evidence>
<reference evidence="5 6" key="1">
    <citation type="journal article" date="2013" name="Genome Biol.">
        <title>Genome of Acanthamoeba castellanii highlights extensive lateral gene transfer and early evolution of tyrosine kinase signaling.</title>
        <authorList>
            <person name="Clarke M."/>
            <person name="Lohan A.J."/>
            <person name="Liu B."/>
            <person name="Lagkouvardos I."/>
            <person name="Roy S."/>
            <person name="Zafar N."/>
            <person name="Bertelli C."/>
            <person name="Schilde C."/>
            <person name="Kianianmomeni A."/>
            <person name="Burglin T.R."/>
            <person name="Frech C."/>
            <person name="Turcotte B."/>
            <person name="Kopec K.O."/>
            <person name="Synnott J.M."/>
            <person name="Choo C."/>
            <person name="Paponov I."/>
            <person name="Finkler A."/>
            <person name="Soon Heng Tan C."/>
            <person name="Hutchins A.P."/>
            <person name="Weinmeier T."/>
            <person name="Rattei T."/>
            <person name="Chu J.S."/>
            <person name="Gimenez G."/>
            <person name="Irimia M."/>
            <person name="Rigden D.J."/>
            <person name="Fitzpatrick D.A."/>
            <person name="Lorenzo-Morales J."/>
            <person name="Bateman A."/>
            <person name="Chiu C.H."/>
            <person name="Tang P."/>
            <person name="Hegemann P."/>
            <person name="Fromm H."/>
            <person name="Raoult D."/>
            <person name="Greub G."/>
            <person name="Miranda-Saavedra D."/>
            <person name="Chen N."/>
            <person name="Nash P."/>
            <person name="Ginger M.L."/>
            <person name="Horn M."/>
            <person name="Schaap P."/>
            <person name="Caler L."/>
            <person name="Loftus B."/>
        </authorList>
    </citation>
    <scope>NUCLEOTIDE SEQUENCE [LARGE SCALE GENOMIC DNA]</scope>
    <source>
        <strain evidence="5 6">Neff</strain>
    </source>
</reference>
<dbReference type="STRING" id="1257118.L8H7G2"/>
<dbReference type="InterPro" id="IPR051259">
    <property type="entry name" value="rRNA_Methyltransferase"/>
</dbReference>
<protein>
    <submittedName>
        <fullName evidence="5">RNA methyltransferase, TrmH superfamily protein</fullName>
    </submittedName>
</protein>
<evidence type="ECO:0000256" key="3">
    <source>
        <dbReference type="SAM" id="MobiDB-lite"/>
    </source>
</evidence>
<gene>
    <name evidence="5" type="ORF">ACA1_053920</name>
</gene>
<evidence type="ECO:0000256" key="2">
    <source>
        <dbReference type="ARBA" id="ARBA00022679"/>
    </source>
</evidence>
<dbReference type="SUPFAM" id="SSF75217">
    <property type="entry name" value="alpha/beta knot"/>
    <property type="match status" value="1"/>
</dbReference>
<dbReference type="KEGG" id="acan:ACA1_053920"/>
<dbReference type="InterPro" id="IPR001537">
    <property type="entry name" value="SpoU_MeTrfase"/>
</dbReference>
<feature type="region of interest" description="Disordered" evidence="3">
    <location>
        <begin position="365"/>
        <end position="387"/>
    </location>
</feature>
<feature type="compositionally biased region" description="Basic and acidic residues" evidence="3">
    <location>
        <begin position="35"/>
        <end position="44"/>
    </location>
</feature>
<name>L8H7G2_ACACF</name>
<dbReference type="RefSeq" id="XP_004344051.1">
    <property type="nucleotide sequence ID" value="XM_004344001.1"/>
</dbReference>
<sequence length="412" mass="45984">MQEEDGEHDAAQVAVAPPHKKRARREQPKTSPSSADKEKKKAGQEDGDEAAEWAAFERVKKNRAACLQFLVGLTQRIERMWVRADQLAEAQAHADNDATAAEARQRVVGRVMLLRRCLEALEDHKDPDLREVARLAQKIKESSIPHLSLKHFLGLFLPIERKFTRGLADHEFLIQRQDDVRTPAAQKIPLVLVLDNLRSAFNVGAIFRTAECFGVRKIFLCGYTATPDEEKTLRTTMNAHQFVPWEWHQRTSDVMDMLASGRYSLDEAAPASDAAAAANPPLPVVALETVEGQPSIYAYTFPSRSAGGCALLLGNERHGIEADLLKRCAAIVSIPCVGVKNSLNVGVAFGICLYEISRQWHLEHHQPRPATTDNSHNNNNNNVTNDNYGLKRRTLWHASWMLARPSGDATKR</sequence>
<dbReference type="InterPro" id="IPR029026">
    <property type="entry name" value="tRNA_m1G_MTases_N"/>
</dbReference>
<keyword evidence="2 5" id="KW-0808">Transferase</keyword>